<evidence type="ECO:0000256" key="9">
    <source>
        <dbReference type="ARBA" id="ARBA00022723"/>
    </source>
</evidence>
<evidence type="ECO:0000256" key="6">
    <source>
        <dbReference type="ARBA" id="ARBA00022643"/>
    </source>
</evidence>
<keyword evidence="9" id="KW-0479">Metal-binding</keyword>
<name>A0A507C6I1_9FUNG</name>
<keyword evidence="24" id="KW-1185">Reference proteome</keyword>
<dbReference type="GO" id="GO:0008270">
    <property type="term" value="F:zinc ion binding"/>
    <property type="evidence" value="ECO:0007669"/>
    <property type="project" value="UniProtKB-KW"/>
</dbReference>
<sequence length="668" mass="74851">MADAAVYFKGEAPVKALYIKKSDSLPPYKRINDASSSSDVADAKRAKPDEESSDLPDSKRTKIDESLNDDDLEAAGKSEHQTSDNRTKKRFDKKDKRGMNKKREVQHLSDASNLCPHWEDCPRVKDGRPCKNGHDLAEYLKTKPADAPGTCYLYETFGFCQYGFRCRWAGSHVDVATEKNLVNEPLDASIQAAGPRTLNVTSKATMVAVRKRQTPTPKSKEYIDIILPQYQNQRQEPVAASNGTSSSAAVVDKREDTILEDEPVDAKEMPDLAGPTTSPQNEDVKVDQDMNDVELPLRPEERKQLDWKNKLYLAPLTTVGNLPFRRIAKKMGADITCGEMALAQQLVSGHAPEWALLKRHVSEDFFGVQIAASSVQSATGVAEIVSRDLNVDFIDLNCGCPIDLVTRQGAGSQLLERSSKLSDIVRGMVFASTVPITIKLRTGWSAKNSVAHKLATRFKLWGVSAATLHGRSREQRYTKLADWDYIHKTARDAMQTAPDFPVFGNGDIMSFEDYHQHYELEAVEGRGLAGVMIARGALIKPWIFTEIKERRTWDISARERLDIFSDFAKYALEHWGSDTMGVSMARRYLCEWQSFTHRYVPSGLLEVLPQRLNDRVPPIWGRDETETLLASPNSEDWVKVTELFLGKPAADFKFIPKHKANSVEQDQG</sequence>
<keyword evidence="13" id="KW-0521">NADP</keyword>
<evidence type="ECO:0000256" key="18">
    <source>
        <dbReference type="ARBA" id="ARBA00048342"/>
    </source>
</evidence>
<dbReference type="OrthoDB" id="259935at2759"/>
<gene>
    <name evidence="23" type="ORF">SmJEL517_g02453</name>
</gene>
<dbReference type="EMBL" id="QEAO01000010">
    <property type="protein sequence ID" value="TPX35111.1"/>
    <property type="molecule type" value="Genomic_DNA"/>
</dbReference>
<evidence type="ECO:0000256" key="21">
    <source>
        <dbReference type="SAM" id="MobiDB-lite"/>
    </source>
</evidence>
<evidence type="ECO:0000256" key="3">
    <source>
        <dbReference type="ARBA" id="ARBA00012376"/>
    </source>
</evidence>
<comment type="catalytic activity">
    <reaction evidence="19">
        <text>a 5,6-dihydrouridine in mRNA + NADP(+) = a uridine in mRNA + NADPH + H(+)</text>
        <dbReference type="Rhea" id="RHEA:69855"/>
        <dbReference type="Rhea" id="RHEA-COMP:14658"/>
        <dbReference type="Rhea" id="RHEA-COMP:17789"/>
        <dbReference type="ChEBI" id="CHEBI:15378"/>
        <dbReference type="ChEBI" id="CHEBI:57783"/>
        <dbReference type="ChEBI" id="CHEBI:58349"/>
        <dbReference type="ChEBI" id="CHEBI:65315"/>
        <dbReference type="ChEBI" id="CHEBI:74443"/>
    </reaction>
    <physiologicalReaction direction="right-to-left" evidence="19">
        <dbReference type="Rhea" id="RHEA:69857"/>
    </physiologicalReaction>
</comment>
<dbReference type="PANTHER" id="PTHR45846">
    <property type="entry name" value="TRNA-DIHYDROURIDINE(47) SYNTHASE [NAD(P)(+)]-LIKE"/>
    <property type="match status" value="1"/>
</dbReference>
<keyword evidence="5" id="KW-0285">Flavoprotein</keyword>
<dbReference type="InterPro" id="IPR035587">
    <property type="entry name" value="DUS-like_FMN-bd"/>
</dbReference>
<evidence type="ECO:0000256" key="13">
    <source>
        <dbReference type="ARBA" id="ARBA00022857"/>
    </source>
</evidence>
<dbReference type="Gene3D" id="3.20.20.70">
    <property type="entry name" value="Aldolase class I"/>
    <property type="match status" value="1"/>
</dbReference>
<evidence type="ECO:0000256" key="12">
    <source>
        <dbReference type="ARBA" id="ARBA00022833"/>
    </source>
</evidence>
<comment type="catalytic activity">
    <reaction evidence="20">
        <text>5,6-dihydrouridine(47) in tRNA + NADP(+) = uridine(47) in tRNA + NADPH + H(+)</text>
        <dbReference type="Rhea" id="RHEA:53360"/>
        <dbReference type="Rhea" id="RHEA-COMP:13539"/>
        <dbReference type="Rhea" id="RHEA-COMP:13540"/>
        <dbReference type="ChEBI" id="CHEBI:15378"/>
        <dbReference type="ChEBI" id="CHEBI:57783"/>
        <dbReference type="ChEBI" id="CHEBI:58349"/>
        <dbReference type="ChEBI" id="CHEBI:65315"/>
        <dbReference type="ChEBI" id="CHEBI:74443"/>
        <dbReference type="EC" id="1.3.1.89"/>
    </reaction>
    <physiologicalReaction direction="right-to-left" evidence="20">
        <dbReference type="Rhea" id="RHEA:53362"/>
    </physiologicalReaction>
</comment>
<keyword evidence="8" id="KW-0819">tRNA processing</keyword>
<feature type="domain" description="DUS-like FMN-binding" evidence="22">
    <location>
        <begin position="313"/>
        <end position="589"/>
    </location>
</feature>
<keyword evidence="14" id="KW-0560">Oxidoreductase</keyword>
<evidence type="ECO:0000256" key="16">
    <source>
        <dbReference type="ARBA" id="ARBA00031322"/>
    </source>
</evidence>
<evidence type="ECO:0000256" key="4">
    <source>
        <dbReference type="ARBA" id="ARBA00022143"/>
    </source>
</evidence>
<dbReference type="Proteomes" id="UP000319731">
    <property type="component" value="Unassembled WGS sequence"/>
</dbReference>
<evidence type="ECO:0000256" key="19">
    <source>
        <dbReference type="ARBA" id="ARBA00049447"/>
    </source>
</evidence>
<dbReference type="GO" id="GO:0006397">
    <property type="term" value="P:mRNA processing"/>
    <property type="evidence" value="ECO:0007669"/>
    <property type="project" value="UniProtKB-KW"/>
</dbReference>
<dbReference type="RefSeq" id="XP_031025696.1">
    <property type="nucleotide sequence ID" value="XM_031168381.1"/>
</dbReference>
<organism evidence="23 24">
    <name type="scientific">Synchytrium microbalum</name>
    <dbReference type="NCBI Taxonomy" id="1806994"/>
    <lineage>
        <taxon>Eukaryota</taxon>
        <taxon>Fungi</taxon>
        <taxon>Fungi incertae sedis</taxon>
        <taxon>Chytridiomycota</taxon>
        <taxon>Chytridiomycota incertae sedis</taxon>
        <taxon>Chytridiomycetes</taxon>
        <taxon>Synchytriales</taxon>
        <taxon>Synchytriaceae</taxon>
        <taxon>Synchytrium</taxon>
    </lineage>
</organism>
<evidence type="ECO:0000259" key="22">
    <source>
        <dbReference type="Pfam" id="PF01207"/>
    </source>
</evidence>
<feature type="compositionally biased region" description="Basic and acidic residues" evidence="21">
    <location>
        <begin position="74"/>
        <end position="107"/>
    </location>
</feature>
<evidence type="ECO:0000313" key="24">
    <source>
        <dbReference type="Proteomes" id="UP000319731"/>
    </source>
</evidence>
<dbReference type="EC" id="1.3.1.89" evidence="3"/>
<feature type="region of interest" description="Disordered" evidence="21">
    <location>
        <begin position="234"/>
        <end position="283"/>
    </location>
</feature>
<keyword evidence="10" id="KW-0677">Repeat</keyword>
<dbReference type="GeneID" id="42003678"/>
<dbReference type="PROSITE" id="PS01136">
    <property type="entry name" value="UPF0034"/>
    <property type="match status" value="1"/>
</dbReference>
<dbReference type="InterPro" id="IPR018517">
    <property type="entry name" value="tRNA_hU_synthase_CS"/>
</dbReference>
<feature type="region of interest" description="Disordered" evidence="21">
    <location>
        <begin position="21"/>
        <end position="109"/>
    </location>
</feature>
<dbReference type="CDD" id="cd02801">
    <property type="entry name" value="DUS_like_FMN"/>
    <property type="match status" value="1"/>
</dbReference>
<dbReference type="GO" id="GO:0102265">
    <property type="term" value="F:tRNA-dihydrouridine47 synthase activity"/>
    <property type="evidence" value="ECO:0007669"/>
    <property type="project" value="UniProtKB-EC"/>
</dbReference>
<keyword evidence="12" id="KW-0862">Zinc</keyword>
<protein>
    <recommendedName>
        <fullName evidence="4">tRNA-dihydrouridine(47) synthase [NAD(P)(+)]</fullName>
        <ecNumber evidence="3">1.3.1.89</ecNumber>
    </recommendedName>
    <alternativeName>
        <fullName evidence="16">tRNA-dihydrouridine synthase 3</fullName>
    </alternativeName>
</protein>
<keyword evidence="7" id="KW-0507">mRNA processing</keyword>
<dbReference type="STRING" id="1806994.A0A507C6I1"/>
<comment type="catalytic activity">
    <reaction evidence="18">
        <text>a 5,6-dihydrouridine in mRNA + NAD(+) = a uridine in mRNA + NADH + H(+)</text>
        <dbReference type="Rhea" id="RHEA:69851"/>
        <dbReference type="Rhea" id="RHEA-COMP:14658"/>
        <dbReference type="Rhea" id="RHEA-COMP:17789"/>
        <dbReference type="ChEBI" id="CHEBI:15378"/>
        <dbReference type="ChEBI" id="CHEBI:57540"/>
        <dbReference type="ChEBI" id="CHEBI:57945"/>
        <dbReference type="ChEBI" id="CHEBI:65315"/>
        <dbReference type="ChEBI" id="CHEBI:74443"/>
    </reaction>
    <physiologicalReaction direction="right-to-left" evidence="18">
        <dbReference type="Rhea" id="RHEA:69853"/>
    </physiologicalReaction>
</comment>
<evidence type="ECO:0000256" key="15">
    <source>
        <dbReference type="ARBA" id="ARBA00023027"/>
    </source>
</evidence>
<comment type="similarity">
    <text evidence="2">Belongs to the Dus family. Dus3 subfamily.</text>
</comment>
<dbReference type="InterPro" id="IPR013785">
    <property type="entry name" value="Aldolase_TIM"/>
</dbReference>
<dbReference type="Pfam" id="PF01207">
    <property type="entry name" value="Dus"/>
    <property type="match status" value="1"/>
</dbReference>
<reference evidence="23 24" key="1">
    <citation type="journal article" date="2019" name="Sci. Rep.">
        <title>Comparative genomics of chytrid fungi reveal insights into the obligate biotrophic and pathogenic lifestyle of Synchytrium endobioticum.</title>
        <authorList>
            <person name="van de Vossenberg B.T.L.H."/>
            <person name="Warris S."/>
            <person name="Nguyen H.D.T."/>
            <person name="van Gent-Pelzer M.P.E."/>
            <person name="Joly D.L."/>
            <person name="van de Geest H.C."/>
            <person name="Bonants P.J.M."/>
            <person name="Smith D.S."/>
            <person name="Levesque C.A."/>
            <person name="van der Lee T.A.J."/>
        </authorList>
    </citation>
    <scope>NUCLEOTIDE SEQUENCE [LARGE SCALE GENOMIC DNA]</scope>
    <source>
        <strain evidence="23 24">JEL517</strain>
    </source>
</reference>
<evidence type="ECO:0000256" key="2">
    <source>
        <dbReference type="ARBA" id="ARBA00005451"/>
    </source>
</evidence>
<feature type="compositionally biased region" description="Basic and acidic residues" evidence="21">
    <location>
        <begin position="41"/>
        <end position="65"/>
    </location>
</feature>
<evidence type="ECO:0000256" key="17">
    <source>
        <dbReference type="ARBA" id="ARBA00048266"/>
    </source>
</evidence>
<evidence type="ECO:0000256" key="11">
    <source>
        <dbReference type="ARBA" id="ARBA00022771"/>
    </source>
</evidence>
<evidence type="ECO:0000256" key="10">
    <source>
        <dbReference type="ARBA" id="ARBA00022737"/>
    </source>
</evidence>
<dbReference type="AlphaFoldDB" id="A0A507C6I1"/>
<feature type="compositionally biased region" description="Polar residues" evidence="21">
    <location>
        <begin position="234"/>
        <end position="248"/>
    </location>
</feature>
<evidence type="ECO:0000313" key="23">
    <source>
        <dbReference type="EMBL" id="TPX35111.1"/>
    </source>
</evidence>
<dbReference type="FunFam" id="3.20.20.70:FF:000067">
    <property type="entry name" value="tRNA-dihydrouridine(47) synthase [NAD(P)(+)]"/>
    <property type="match status" value="1"/>
</dbReference>
<evidence type="ECO:0000256" key="14">
    <source>
        <dbReference type="ARBA" id="ARBA00023002"/>
    </source>
</evidence>
<evidence type="ECO:0000256" key="5">
    <source>
        <dbReference type="ARBA" id="ARBA00022630"/>
    </source>
</evidence>
<keyword evidence="6" id="KW-0288">FMN</keyword>
<evidence type="ECO:0000256" key="1">
    <source>
        <dbReference type="ARBA" id="ARBA00001917"/>
    </source>
</evidence>
<accession>A0A507C6I1</accession>
<dbReference type="GO" id="GO:0003723">
    <property type="term" value="F:RNA binding"/>
    <property type="evidence" value="ECO:0007669"/>
    <property type="project" value="TreeGrafter"/>
</dbReference>
<evidence type="ECO:0000256" key="8">
    <source>
        <dbReference type="ARBA" id="ARBA00022694"/>
    </source>
</evidence>
<proteinExistence type="inferred from homology"/>
<dbReference type="GO" id="GO:0050660">
    <property type="term" value="F:flavin adenine dinucleotide binding"/>
    <property type="evidence" value="ECO:0007669"/>
    <property type="project" value="InterPro"/>
</dbReference>
<dbReference type="SUPFAM" id="SSF51395">
    <property type="entry name" value="FMN-linked oxidoreductases"/>
    <property type="match status" value="1"/>
</dbReference>
<evidence type="ECO:0000256" key="20">
    <source>
        <dbReference type="ARBA" id="ARBA00049513"/>
    </source>
</evidence>
<comment type="catalytic activity">
    <reaction evidence="17">
        <text>5,6-dihydrouridine(47) in tRNA + NAD(+) = uridine(47) in tRNA + NADH + H(+)</text>
        <dbReference type="Rhea" id="RHEA:53364"/>
        <dbReference type="Rhea" id="RHEA-COMP:13539"/>
        <dbReference type="Rhea" id="RHEA-COMP:13540"/>
        <dbReference type="ChEBI" id="CHEBI:15378"/>
        <dbReference type="ChEBI" id="CHEBI:57540"/>
        <dbReference type="ChEBI" id="CHEBI:57945"/>
        <dbReference type="ChEBI" id="CHEBI:65315"/>
        <dbReference type="ChEBI" id="CHEBI:74443"/>
        <dbReference type="EC" id="1.3.1.89"/>
    </reaction>
    <physiologicalReaction direction="right-to-left" evidence="17">
        <dbReference type="Rhea" id="RHEA:53366"/>
    </physiologicalReaction>
</comment>
<comment type="cofactor">
    <cofactor evidence="1">
        <name>FMN</name>
        <dbReference type="ChEBI" id="CHEBI:58210"/>
    </cofactor>
</comment>
<dbReference type="PANTHER" id="PTHR45846:SF1">
    <property type="entry name" value="TRNA-DIHYDROURIDINE(47) SYNTHASE [NAD(P)(+)]-LIKE"/>
    <property type="match status" value="1"/>
</dbReference>
<keyword evidence="11" id="KW-0863">Zinc-finger</keyword>
<evidence type="ECO:0000256" key="7">
    <source>
        <dbReference type="ARBA" id="ARBA00022664"/>
    </source>
</evidence>
<comment type="caution">
    <text evidence="23">The sequence shown here is derived from an EMBL/GenBank/DDBJ whole genome shotgun (WGS) entry which is preliminary data.</text>
</comment>
<keyword evidence="15" id="KW-0520">NAD</keyword>